<dbReference type="SUPFAM" id="SSF47384">
    <property type="entry name" value="Homodimeric domain of signal transducing histidine kinase"/>
    <property type="match status" value="1"/>
</dbReference>
<dbReference type="InterPro" id="IPR036097">
    <property type="entry name" value="HisK_dim/P_sf"/>
</dbReference>
<dbReference type="STRING" id="1297750.SAMN05444405_11274"/>
<keyword evidence="11" id="KW-1185">Reference proteome</keyword>
<evidence type="ECO:0000256" key="6">
    <source>
        <dbReference type="ARBA" id="ARBA00023012"/>
    </source>
</evidence>
<feature type="transmembrane region" description="Helical" evidence="8">
    <location>
        <begin position="375"/>
        <end position="399"/>
    </location>
</feature>
<organism evidence="10 11">
    <name type="scientific">Bacteroides luti</name>
    <dbReference type="NCBI Taxonomy" id="1297750"/>
    <lineage>
        <taxon>Bacteria</taxon>
        <taxon>Pseudomonadati</taxon>
        <taxon>Bacteroidota</taxon>
        <taxon>Bacteroidia</taxon>
        <taxon>Bacteroidales</taxon>
        <taxon>Bacteroidaceae</taxon>
        <taxon>Bacteroides</taxon>
    </lineage>
</organism>
<dbReference type="RefSeq" id="WP_073402657.1">
    <property type="nucleotide sequence ID" value="NZ_FQTV01000012.1"/>
</dbReference>
<dbReference type="PANTHER" id="PTHR43711">
    <property type="entry name" value="TWO-COMPONENT HISTIDINE KINASE"/>
    <property type="match status" value="1"/>
</dbReference>
<dbReference type="InterPro" id="IPR003594">
    <property type="entry name" value="HATPase_dom"/>
</dbReference>
<proteinExistence type="predicted"/>
<dbReference type="Gene3D" id="1.10.287.130">
    <property type="match status" value="1"/>
</dbReference>
<dbReference type="SUPFAM" id="SSF55874">
    <property type="entry name" value="ATPase domain of HSP90 chaperone/DNA topoisomerase II/histidine kinase"/>
    <property type="match status" value="1"/>
</dbReference>
<dbReference type="Gene3D" id="3.40.50.2300">
    <property type="match status" value="2"/>
</dbReference>
<evidence type="ECO:0000256" key="5">
    <source>
        <dbReference type="ARBA" id="ARBA00022777"/>
    </source>
</evidence>
<gene>
    <name evidence="10" type="ORF">SAMN05444405_11274</name>
</gene>
<dbReference type="PANTHER" id="PTHR43711:SF31">
    <property type="entry name" value="HISTIDINE KINASE"/>
    <property type="match status" value="1"/>
</dbReference>
<dbReference type="Pfam" id="PF00512">
    <property type="entry name" value="HisKA"/>
    <property type="match status" value="1"/>
</dbReference>
<feature type="coiled-coil region" evidence="7">
    <location>
        <begin position="401"/>
        <end position="428"/>
    </location>
</feature>
<evidence type="ECO:0000256" key="8">
    <source>
        <dbReference type="SAM" id="Phobius"/>
    </source>
</evidence>
<keyword evidence="8" id="KW-1133">Transmembrane helix</keyword>
<dbReference type="InterPro" id="IPR003661">
    <property type="entry name" value="HisK_dim/P_dom"/>
</dbReference>
<evidence type="ECO:0000256" key="3">
    <source>
        <dbReference type="ARBA" id="ARBA00022553"/>
    </source>
</evidence>
<dbReference type="Gene3D" id="3.30.565.10">
    <property type="entry name" value="Histidine kinase-like ATPase, C-terminal domain"/>
    <property type="match status" value="1"/>
</dbReference>
<evidence type="ECO:0000313" key="10">
    <source>
        <dbReference type="EMBL" id="SHF70363.1"/>
    </source>
</evidence>
<keyword evidence="8" id="KW-0472">Membrane</keyword>
<keyword evidence="7" id="KW-0175">Coiled coil</keyword>
<keyword evidence="5 10" id="KW-0418">Kinase</keyword>
<dbReference type="PRINTS" id="PR00344">
    <property type="entry name" value="BCTRLSENSOR"/>
</dbReference>
<dbReference type="InterPro" id="IPR005467">
    <property type="entry name" value="His_kinase_dom"/>
</dbReference>
<keyword evidence="3" id="KW-0597">Phosphoprotein</keyword>
<keyword evidence="4" id="KW-0808">Transferase</keyword>
<dbReference type="EMBL" id="FQTV01000012">
    <property type="protein sequence ID" value="SHF70363.1"/>
    <property type="molecule type" value="Genomic_DNA"/>
</dbReference>
<dbReference type="InterPro" id="IPR050736">
    <property type="entry name" value="Sensor_HK_Regulatory"/>
</dbReference>
<dbReference type="Proteomes" id="UP000184509">
    <property type="component" value="Unassembled WGS sequence"/>
</dbReference>
<dbReference type="SMART" id="SM00388">
    <property type="entry name" value="HisKA"/>
    <property type="match status" value="1"/>
</dbReference>
<evidence type="ECO:0000256" key="7">
    <source>
        <dbReference type="SAM" id="Coils"/>
    </source>
</evidence>
<dbReference type="PROSITE" id="PS51257">
    <property type="entry name" value="PROKAR_LIPOPROTEIN"/>
    <property type="match status" value="1"/>
</dbReference>
<keyword evidence="8" id="KW-0812">Transmembrane</keyword>
<dbReference type="OrthoDB" id="9796457at2"/>
<name>A0A1M5DTP3_9BACE</name>
<feature type="domain" description="Histidine kinase" evidence="9">
    <location>
        <begin position="435"/>
        <end position="648"/>
    </location>
</feature>
<keyword evidence="6" id="KW-0902">Two-component regulatory system</keyword>
<dbReference type="CDD" id="cd00082">
    <property type="entry name" value="HisKA"/>
    <property type="match status" value="1"/>
</dbReference>
<dbReference type="GO" id="GO:0000155">
    <property type="term" value="F:phosphorelay sensor kinase activity"/>
    <property type="evidence" value="ECO:0007669"/>
    <property type="project" value="InterPro"/>
</dbReference>
<comment type="catalytic activity">
    <reaction evidence="1">
        <text>ATP + protein L-histidine = ADP + protein N-phospho-L-histidine.</text>
        <dbReference type="EC" id="2.7.13.3"/>
    </reaction>
</comment>
<accession>A0A1M5DTP3</accession>
<dbReference type="AlphaFoldDB" id="A0A1M5DTP3"/>
<dbReference type="EC" id="2.7.13.3" evidence="2"/>
<protein>
    <recommendedName>
        <fullName evidence="2">histidine kinase</fullName>
        <ecNumber evidence="2">2.7.13.3</ecNumber>
    </recommendedName>
</protein>
<evidence type="ECO:0000256" key="1">
    <source>
        <dbReference type="ARBA" id="ARBA00000085"/>
    </source>
</evidence>
<dbReference type="SMART" id="SM00387">
    <property type="entry name" value="HATPase_c"/>
    <property type="match status" value="1"/>
</dbReference>
<evidence type="ECO:0000313" key="11">
    <source>
        <dbReference type="Proteomes" id="UP000184509"/>
    </source>
</evidence>
<reference evidence="10 11" key="1">
    <citation type="submission" date="2016-11" db="EMBL/GenBank/DDBJ databases">
        <authorList>
            <person name="Jaros S."/>
            <person name="Januszkiewicz K."/>
            <person name="Wedrychowicz H."/>
        </authorList>
    </citation>
    <scope>NUCLEOTIDE SEQUENCE [LARGE SCALE GENOMIC DNA]</scope>
    <source>
        <strain evidence="10 11">DSM 26991</strain>
    </source>
</reference>
<evidence type="ECO:0000256" key="2">
    <source>
        <dbReference type="ARBA" id="ARBA00012438"/>
    </source>
</evidence>
<dbReference type="PROSITE" id="PS50109">
    <property type="entry name" value="HIS_KIN"/>
    <property type="match status" value="1"/>
</dbReference>
<evidence type="ECO:0000259" key="9">
    <source>
        <dbReference type="PROSITE" id="PS50109"/>
    </source>
</evidence>
<dbReference type="InterPro" id="IPR004358">
    <property type="entry name" value="Sig_transdc_His_kin-like_C"/>
</dbReference>
<evidence type="ECO:0000256" key="4">
    <source>
        <dbReference type="ARBA" id="ARBA00022679"/>
    </source>
</evidence>
<dbReference type="InterPro" id="IPR036890">
    <property type="entry name" value="HATPase_C_sf"/>
</dbReference>
<dbReference type="Pfam" id="PF02518">
    <property type="entry name" value="HATPase_c"/>
    <property type="match status" value="1"/>
</dbReference>
<sequence length="656" mass="74096">MKISLSYKLNLICLLVAFLLPGIFGCLNAYGENAPQNSILIISSYNPETSQTSKNISAFLDEYRLLGGKSPVIIENMNCGSFTEATLWKGQMKNILNKYFLSNRHPGIIILLGQEAWSAFLSQDAQTTEKAHNIPAIVGMVSRNAIILPNDSLSLDKWNPESIDALKDSYRIHKMAGYIYQYDIDKNIKLIQDLYPKTKHVALVTDNTYGGVSLQAYVKKEIKKFRGLDLILLDGRKNSIYTIVDSINKLPDNTVMLLGTWRVDKNNGYFMNNATYMMMAAKPKMPAFTITSIGLGHWAVGGCIPQYRTIGKDMAIQAYNILDDRTVVKPKIELIHNQYTFDAIKLDSLKISVNKLPDGFVLINEKPSFYEQNKYLVWGCIFVFFTLLIGMIISLYFLFRTKKLKDELEVSEADLRVAKEKAEESERLKSAFLANMTHEIRTPLNAIVGFSNVLATGGCAQEDIVEYNKVIQTNSDLLLRLINDILDISRLESGMLEFYYEECNVESLCKEVLASVEATCKNPVEFTFESFDPNFYMVTDIQRLQQVLLNLLSNSCKFTKEGSVILNYKIDEIKKMIFFSVTDTGEGIGEGEEEMIFDRFKKLNDFVQGSGLGLAICKTIMNVLGGDIWVDSSYKNGARFVFSHPLNLKTQENIAE</sequence>